<feature type="region of interest" description="Disordered" evidence="1">
    <location>
        <begin position="155"/>
        <end position="231"/>
    </location>
</feature>
<keyword evidence="2" id="KW-0812">Transmembrane</keyword>
<dbReference type="EMBL" id="AYKW01000056">
    <property type="protein sequence ID" value="PIL24706.1"/>
    <property type="molecule type" value="Genomic_DNA"/>
</dbReference>
<evidence type="ECO:0000313" key="3">
    <source>
        <dbReference type="EMBL" id="PIL24706.1"/>
    </source>
</evidence>
<dbReference type="Proteomes" id="UP000230002">
    <property type="component" value="Unassembled WGS sequence"/>
</dbReference>
<gene>
    <name evidence="3" type="ORF">GSI_12592</name>
</gene>
<keyword evidence="4" id="KW-1185">Reference proteome</keyword>
<feature type="compositionally biased region" description="Basic and acidic residues" evidence="1">
    <location>
        <begin position="85"/>
        <end position="96"/>
    </location>
</feature>
<evidence type="ECO:0000313" key="4">
    <source>
        <dbReference type="Proteomes" id="UP000230002"/>
    </source>
</evidence>
<evidence type="ECO:0000256" key="1">
    <source>
        <dbReference type="SAM" id="MobiDB-lite"/>
    </source>
</evidence>
<feature type="compositionally biased region" description="Low complexity" evidence="1">
    <location>
        <begin position="198"/>
        <end position="209"/>
    </location>
</feature>
<evidence type="ECO:0000256" key="2">
    <source>
        <dbReference type="SAM" id="Phobius"/>
    </source>
</evidence>
<feature type="compositionally biased region" description="Low complexity" evidence="1">
    <location>
        <begin position="171"/>
        <end position="183"/>
    </location>
</feature>
<name>A0A2G8RT69_9APHY</name>
<keyword evidence="2" id="KW-0472">Membrane</keyword>
<dbReference type="AlphaFoldDB" id="A0A2G8RT69"/>
<proteinExistence type="predicted"/>
<dbReference type="OrthoDB" id="2758506at2759"/>
<keyword evidence="2" id="KW-1133">Transmembrane helix</keyword>
<protein>
    <submittedName>
        <fullName evidence="3">Uncharacterized protein</fullName>
    </submittedName>
</protein>
<feature type="compositionally biased region" description="Polar residues" evidence="1">
    <location>
        <begin position="98"/>
        <end position="110"/>
    </location>
</feature>
<comment type="caution">
    <text evidence="3">The sequence shown here is derived from an EMBL/GenBank/DDBJ whole genome shotgun (WGS) entry which is preliminary data.</text>
</comment>
<feature type="transmembrane region" description="Helical" evidence="2">
    <location>
        <begin position="31"/>
        <end position="52"/>
    </location>
</feature>
<organism evidence="3 4">
    <name type="scientific">Ganoderma sinense ZZ0214-1</name>
    <dbReference type="NCBI Taxonomy" id="1077348"/>
    <lineage>
        <taxon>Eukaryota</taxon>
        <taxon>Fungi</taxon>
        <taxon>Dikarya</taxon>
        <taxon>Basidiomycota</taxon>
        <taxon>Agaricomycotina</taxon>
        <taxon>Agaricomycetes</taxon>
        <taxon>Polyporales</taxon>
        <taxon>Polyporaceae</taxon>
        <taxon>Ganoderma</taxon>
    </lineage>
</organism>
<accession>A0A2G8RT69</accession>
<reference evidence="3 4" key="1">
    <citation type="journal article" date="2015" name="Sci. Rep.">
        <title>Chromosome-level genome map provides insights into diverse defense mechanisms in the medicinal fungus Ganoderma sinense.</title>
        <authorList>
            <person name="Zhu Y."/>
            <person name="Xu J."/>
            <person name="Sun C."/>
            <person name="Zhou S."/>
            <person name="Xu H."/>
            <person name="Nelson D.R."/>
            <person name="Qian J."/>
            <person name="Song J."/>
            <person name="Luo H."/>
            <person name="Xiang L."/>
            <person name="Li Y."/>
            <person name="Xu Z."/>
            <person name="Ji A."/>
            <person name="Wang L."/>
            <person name="Lu S."/>
            <person name="Hayward A."/>
            <person name="Sun W."/>
            <person name="Li X."/>
            <person name="Schwartz D.C."/>
            <person name="Wang Y."/>
            <person name="Chen S."/>
        </authorList>
    </citation>
    <scope>NUCLEOTIDE SEQUENCE [LARGE SCALE GENOMIC DNA]</scope>
    <source>
        <strain evidence="3 4">ZZ0214-1</strain>
    </source>
</reference>
<feature type="region of interest" description="Disordered" evidence="1">
    <location>
        <begin position="79"/>
        <end position="123"/>
    </location>
</feature>
<sequence length="387" mass="41674">MRRHSFDFIAGHKIVKRSAKENYAVCSRLDFSSMLTLVILLIVFLVVCIQLLRTHRRAVNALPKHALLANHQDVKLAGEGSSRSVVDRDDNDREECSIPTTNSSTSQGDQPGQKRGPATGLAASSISTVASPASISSLGSSVVMKFSKLKVNTSSSRFESPAGASSEIPNASSCSATSSSTSSGPSVGLADRFATHRAASSLSPFSSPLSTPPTTPPPSPSPSPSPATYQTPAAYRGHVRPVLNDLDFTLYKKKTRTLTKSPKKSQTKAGGKMPAEGLNDVTVTTWFYKTTTESKLVNTPPDLTGHPDGLVLGDVYFDRAGDACRLWLWSLDMVGVAHWKQVPIGYQRGDGKHLIVTRKTFFPSWVTPSYYRQIGNGEASYLRDGAK</sequence>
<feature type="compositionally biased region" description="Pro residues" evidence="1">
    <location>
        <begin position="210"/>
        <end position="225"/>
    </location>
</feature>